<keyword evidence="1" id="KW-0812">Transmembrane</keyword>
<proteinExistence type="predicted"/>
<dbReference type="AlphaFoldDB" id="A0A2U8DXJ3"/>
<dbReference type="RefSeq" id="WP_032077301.1">
    <property type="nucleotide sequence ID" value="NZ_CP020953.1"/>
</dbReference>
<accession>A0A2U8DXJ3</accession>
<reference evidence="3" key="1">
    <citation type="submission" date="2017-04" db="EMBL/GenBank/DDBJ databases">
        <authorList>
            <person name="Song Y."/>
            <person name="Cho B.-K."/>
        </authorList>
    </citation>
    <scope>NUCLEOTIDE SEQUENCE [LARGE SCALE GENOMIC DNA]</scope>
    <source>
        <strain evidence="3">SL1</strain>
    </source>
</reference>
<feature type="transmembrane region" description="Helical" evidence="1">
    <location>
        <begin position="7"/>
        <end position="26"/>
    </location>
</feature>
<evidence type="ECO:0000313" key="3">
    <source>
        <dbReference type="Proteomes" id="UP000244910"/>
    </source>
</evidence>
<keyword evidence="1" id="KW-1133">Transmembrane helix</keyword>
<dbReference type="Proteomes" id="UP000244910">
    <property type="component" value="Chromosome"/>
</dbReference>
<dbReference type="EMBL" id="CP020953">
    <property type="protein sequence ID" value="AWI06772.1"/>
    <property type="molecule type" value="Genomic_DNA"/>
</dbReference>
<feature type="transmembrane region" description="Helical" evidence="1">
    <location>
        <begin position="63"/>
        <end position="84"/>
    </location>
</feature>
<evidence type="ECO:0000313" key="2">
    <source>
        <dbReference type="EMBL" id="AWI06772.1"/>
    </source>
</evidence>
<gene>
    <name evidence="2" type="ORF">B9W14_20485</name>
</gene>
<name>A0A2U8DXJ3_9CLOT</name>
<evidence type="ECO:0000256" key="1">
    <source>
        <dbReference type="SAM" id="Phobius"/>
    </source>
</evidence>
<dbReference type="KEGG" id="cdrk:B9W14_20485"/>
<protein>
    <submittedName>
        <fullName evidence="2">Uncharacterized protein</fullName>
    </submittedName>
</protein>
<keyword evidence="3" id="KW-1185">Reference proteome</keyword>
<organism evidence="2 3">
    <name type="scientific">Clostridium drakei</name>
    <dbReference type="NCBI Taxonomy" id="332101"/>
    <lineage>
        <taxon>Bacteria</taxon>
        <taxon>Bacillati</taxon>
        <taxon>Bacillota</taxon>
        <taxon>Clostridia</taxon>
        <taxon>Eubacteriales</taxon>
        <taxon>Clostridiaceae</taxon>
        <taxon>Clostridium</taxon>
    </lineage>
</organism>
<sequence length="86" mass="10131">MKNKYLVIRFMCGIAAIVLAMCHFIGKIDNEKLMPFIIIDLFLLQIFDYRSSKKFQSYTKYDGLKIILSCILFFWIIVIAISIFHT</sequence>
<keyword evidence="1" id="KW-0472">Membrane</keyword>